<reference evidence="8 9" key="1">
    <citation type="journal article" date="2018" name="Gigascience">
        <title>Genomes of trombidid mites reveal novel predicted allergens and laterally-transferred genes associated with secondary metabolism.</title>
        <authorList>
            <person name="Dong X."/>
            <person name="Chaisiri K."/>
            <person name="Xia D."/>
            <person name="Armstrong S.D."/>
            <person name="Fang Y."/>
            <person name="Donnelly M.J."/>
            <person name="Kadowaki T."/>
            <person name="McGarry J.W."/>
            <person name="Darby A.C."/>
            <person name="Makepeace B.L."/>
        </authorList>
    </citation>
    <scope>NUCLEOTIDE SEQUENCE [LARGE SCALE GENOMIC DNA]</scope>
    <source>
        <strain evidence="8">UoL-WK</strain>
    </source>
</reference>
<name>A0A3S3PWK3_9ACAR</name>
<dbReference type="Pfam" id="PF12352">
    <property type="entry name" value="V-SNARE_C"/>
    <property type="match status" value="1"/>
</dbReference>
<keyword evidence="6 7" id="KW-0472">Membrane</keyword>
<dbReference type="AlphaFoldDB" id="A0A3S3PWK3"/>
<dbReference type="GO" id="GO:0031201">
    <property type="term" value="C:SNARE complex"/>
    <property type="evidence" value="ECO:0007669"/>
    <property type="project" value="TreeGrafter"/>
</dbReference>
<evidence type="ECO:0000313" key="9">
    <source>
        <dbReference type="Proteomes" id="UP000285301"/>
    </source>
</evidence>
<dbReference type="SUPFAM" id="SSF58038">
    <property type="entry name" value="SNARE fusion complex"/>
    <property type="match status" value="1"/>
</dbReference>
<dbReference type="GO" id="GO:0015031">
    <property type="term" value="P:protein transport"/>
    <property type="evidence" value="ECO:0007669"/>
    <property type="project" value="UniProtKB-KW"/>
</dbReference>
<dbReference type="GO" id="GO:0006906">
    <property type="term" value="P:vesicle fusion"/>
    <property type="evidence" value="ECO:0007669"/>
    <property type="project" value="TreeGrafter"/>
</dbReference>
<dbReference type="EMBL" id="NCKU01000045">
    <property type="protein sequence ID" value="RWS17705.1"/>
    <property type="molecule type" value="Genomic_DNA"/>
</dbReference>
<organism evidence="8 9">
    <name type="scientific">Dinothrombium tinctorium</name>
    <dbReference type="NCBI Taxonomy" id="1965070"/>
    <lineage>
        <taxon>Eukaryota</taxon>
        <taxon>Metazoa</taxon>
        <taxon>Ecdysozoa</taxon>
        <taxon>Arthropoda</taxon>
        <taxon>Chelicerata</taxon>
        <taxon>Arachnida</taxon>
        <taxon>Acari</taxon>
        <taxon>Acariformes</taxon>
        <taxon>Trombidiformes</taxon>
        <taxon>Prostigmata</taxon>
        <taxon>Anystina</taxon>
        <taxon>Parasitengona</taxon>
        <taxon>Trombidioidea</taxon>
        <taxon>Trombidiidae</taxon>
        <taxon>Dinothrombium</taxon>
    </lineage>
</organism>
<protein>
    <submittedName>
        <fullName evidence="8">Golgi SNAP receptor complex member 2-like protein</fullName>
    </submittedName>
</protein>
<keyword evidence="2" id="KW-0813">Transport</keyword>
<evidence type="ECO:0000256" key="4">
    <source>
        <dbReference type="ARBA" id="ARBA00022927"/>
    </source>
</evidence>
<evidence type="ECO:0000256" key="5">
    <source>
        <dbReference type="ARBA" id="ARBA00022989"/>
    </source>
</evidence>
<dbReference type="PANTHER" id="PTHR21230:SF1">
    <property type="entry name" value="GOLGI SNAP RECEPTOR COMPLEX MEMBER 2"/>
    <property type="match status" value="1"/>
</dbReference>
<dbReference type="GO" id="GO:0000149">
    <property type="term" value="F:SNARE binding"/>
    <property type="evidence" value="ECO:0007669"/>
    <property type="project" value="TreeGrafter"/>
</dbReference>
<evidence type="ECO:0000313" key="8">
    <source>
        <dbReference type="EMBL" id="RWS17705.1"/>
    </source>
</evidence>
<evidence type="ECO:0000256" key="6">
    <source>
        <dbReference type="ARBA" id="ARBA00023136"/>
    </source>
</evidence>
<dbReference type="Gene3D" id="1.20.5.110">
    <property type="match status" value="1"/>
</dbReference>
<dbReference type="GO" id="GO:0031902">
    <property type="term" value="C:late endosome membrane"/>
    <property type="evidence" value="ECO:0007669"/>
    <property type="project" value="TreeGrafter"/>
</dbReference>
<feature type="transmembrane region" description="Helical" evidence="7">
    <location>
        <begin position="108"/>
        <end position="128"/>
    </location>
</feature>
<gene>
    <name evidence="8" type="ORF">B4U79_15595</name>
</gene>
<dbReference type="PANTHER" id="PTHR21230">
    <property type="entry name" value="VESICLE TRANSPORT V-SNARE PROTEIN VTI1-RELATED"/>
    <property type="match status" value="1"/>
</dbReference>
<evidence type="ECO:0000256" key="2">
    <source>
        <dbReference type="ARBA" id="ARBA00022448"/>
    </source>
</evidence>
<accession>A0A3S3PWK3</accession>
<keyword evidence="9" id="KW-1185">Reference proteome</keyword>
<comment type="caution">
    <text evidence="8">The sequence shown here is derived from an EMBL/GenBank/DDBJ whole genome shotgun (WGS) entry which is preliminary data.</text>
</comment>
<keyword evidence="8" id="KW-0675">Receptor</keyword>
<keyword evidence="5 7" id="KW-1133">Transmembrane helix</keyword>
<evidence type="ECO:0000256" key="7">
    <source>
        <dbReference type="SAM" id="Phobius"/>
    </source>
</evidence>
<proteinExistence type="predicted"/>
<dbReference type="GO" id="GO:0005794">
    <property type="term" value="C:Golgi apparatus"/>
    <property type="evidence" value="ECO:0007669"/>
    <property type="project" value="TreeGrafter"/>
</dbReference>
<keyword evidence="3 7" id="KW-0812">Transmembrane</keyword>
<dbReference type="GO" id="GO:0005484">
    <property type="term" value="F:SNAP receptor activity"/>
    <property type="evidence" value="ECO:0007669"/>
    <property type="project" value="TreeGrafter"/>
</dbReference>
<dbReference type="STRING" id="1965070.A0A3S3PWK3"/>
<dbReference type="CDD" id="cd15863">
    <property type="entry name" value="SNARE_GS27"/>
    <property type="match status" value="1"/>
</dbReference>
<evidence type="ECO:0000256" key="3">
    <source>
        <dbReference type="ARBA" id="ARBA00022692"/>
    </source>
</evidence>
<keyword evidence="4" id="KW-0653">Protein transport</keyword>
<dbReference type="OrthoDB" id="158360at2759"/>
<dbReference type="Proteomes" id="UP000285301">
    <property type="component" value="Unassembled WGS sequence"/>
</dbReference>
<sequence>MEKRRKAKETRELENRMRAELLSGTYSSKSGETAIAMDYFASEQQSLLNFDRNIDNMLDSGGNILNSLRNQRTMLKGVHKRIVDIGNNLGMSNTVMRLIEKRTFVDKLILYGGMSLFCLFMFLCWYFFL</sequence>
<dbReference type="GO" id="GO:0005789">
    <property type="term" value="C:endoplasmic reticulum membrane"/>
    <property type="evidence" value="ECO:0007669"/>
    <property type="project" value="TreeGrafter"/>
</dbReference>
<comment type="subcellular location">
    <subcellularLocation>
        <location evidence="1">Membrane</location>
        <topology evidence="1">Single-pass type IV membrane protein</topology>
    </subcellularLocation>
</comment>
<evidence type="ECO:0000256" key="1">
    <source>
        <dbReference type="ARBA" id="ARBA00004211"/>
    </source>
</evidence>
<dbReference type="GO" id="GO:0012507">
    <property type="term" value="C:ER to Golgi transport vesicle membrane"/>
    <property type="evidence" value="ECO:0007669"/>
    <property type="project" value="TreeGrafter"/>
</dbReference>